<gene>
    <name evidence="6" type="primary">cynR_1</name>
    <name evidence="6" type="ORF">DTO96_100902</name>
</gene>
<dbReference type="GO" id="GO:0032993">
    <property type="term" value="C:protein-DNA complex"/>
    <property type="evidence" value="ECO:0007669"/>
    <property type="project" value="TreeGrafter"/>
</dbReference>
<dbReference type="GO" id="GO:0003677">
    <property type="term" value="F:DNA binding"/>
    <property type="evidence" value="ECO:0007669"/>
    <property type="project" value="UniProtKB-KW"/>
</dbReference>
<evidence type="ECO:0000313" key="6">
    <source>
        <dbReference type="EMBL" id="AXF85177.1"/>
    </source>
</evidence>
<proteinExistence type="inferred from homology"/>
<dbReference type="OrthoDB" id="8587114at2"/>
<dbReference type="InterPro" id="IPR000847">
    <property type="entry name" value="LysR_HTH_N"/>
</dbReference>
<keyword evidence="4" id="KW-0804">Transcription</keyword>
<dbReference type="AlphaFoldDB" id="A0A345D9Y9"/>
<evidence type="ECO:0000256" key="2">
    <source>
        <dbReference type="ARBA" id="ARBA00023015"/>
    </source>
</evidence>
<dbReference type="PROSITE" id="PS50931">
    <property type="entry name" value="HTH_LYSR"/>
    <property type="match status" value="1"/>
</dbReference>
<evidence type="ECO:0000256" key="3">
    <source>
        <dbReference type="ARBA" id="ARBA00023125"/>
    </source>
</evidence>
<sequence length="311" mass="34228">MELKQLEYFIHVAESASFTRASIELDIAQPALSRQVRLLEIELQQHLFIRNGRGVTMTDAGKLLLEHGRGILHQVARTREELSRTNGTLVGRVALGIPPSLMKSLAVPLTRAFRQHLPHASLTISEGLSVTMQELLASGRLDIALLYNIAPSPEIETTPLIEEEMFLIEPMGQKVKTSAHLSHPTSRGVDTVSLKELAEVPLIVPCRPNSIRMLIESEMANIGCRPKIALEIDSVSAILALVADGQGSAILTRNAANSLGDPRLFTIRQITSPLLKSKLMLATCIRHPTTLVQQRFIAVIQKEIVAWLNTD</sequence>
<keyword evidence="2" id="KW-0805">Transcription regulation</keyword>
<dbReference type="Proteomes" id="UP000252182">
    <property type="component" value="Chromosome"/>
</dbReference>
<organism evidence="6 7">
    <name type="scientific">Ephemeroptericola cinctiostellae</name>
    <dbReference type="NCBI Taxonomy" id="2268024"/>
    <lineage>
        <taxon>Bacteria</taxon>
        <taxon>Pseudomonadati</taxon>
        <taxon>Pseudomonadota</taxon>
        <taxon>Betaproteobacteria</taxon>
        <taxon>Burkholderiales</taxon>
        <taxon>Burkholderiaceae</taxon>
        <taxon>Ephemeroptericola</taxon>
    </lineage>
</organism>
<comment type="similarity">
    <text evidence="1">Belongs to the LysR transcriptional regulatory family.</text>
</comment>
<dbReference type="RefSeq" id="WP_114562403.1">
    <property type="nucleotide sequence ID" value="NZ_CP031124.1"/>
</dbReference>
<dbReference type="InterPro" id="IPR036388">
    <property type="entry name" value="WH-like_DNA-bd_sf"/>
</dbReference>
<dbReference type="Gene3D" id="1.10.10.10">
    <property type="entry name" value="Winged helix-like DNA-binding domain superfamily/Winged helix DNA-binding domain"/>
    <property type="match status" value="1"/>
</dbReference>
<dbReference type="Pfam" id="PF03466">
    <property type="entry name" value="LysR_substrate"/>
    <property type="match status" value="1"/>
</dbReference>
<evidence type="ECO:0000256" key="4">
    <source>
        <dbReference type="ARBA" id="ARBA00023163"/>
    </source>
</evidence>
<keyword evidence="7" id="KW-1185">Reference proteome</keyword>
<evidence type="ECO:0000313" key="7">
    <source>
        <dbReference type="Proteomes" id="UP000252182"/>
    </source>
</evidence>
<dbReference type="Gene3D" id="3.40.190.290">
    <property type="match status" value="1"/>
</dbReference>
<dbReference type="FunFam" id="1.10.10.10:FF:000001">
    <property type="entry name" value="LysR family transcriptional regulator"/>
    <property type="match status" value="1"/>
</dbReference>
<reference evidence="7" key="1">
    <citation type="submission" date="2018-07" db="EMBL/GenBank/DDBJ databases">
        <authorList>
            <person name="Kim H."/>
        </authorList>
    </citation>
    <scope>NUCLEOTIDE SEQUENCE [LARGE SCALE GENOMIC DNA]</scope>
    <source>
        <strain evidence="7">F02</strain>
    </source>
</reference>
<accession>A0A345D9Y9</accession>
<dbReference type="InterPro" id="IPR005119">
    <property type="entry name" value="LysR_subst-bd"/>
</dbReference>
<evidence type="ECO:0000256" key="1">
    <source>
        <dbReference type="ARBA" id="ARBA00009437"/>
    </source>
</evidence>
<dbReference type="SUPFAM" id="SSF46785">
    <property type="entry name" value="Winged helix' DNA-binding domain"/>
    <property type="match status" value="1"/>
</dbReference>
<name>A0A345D9Y9_9BURK</name>
<dbReference type="PANTHER" id="PTHR30346">
    <property type="entry name" value="TRANSCRIPTIONAL DUAL REGULATOR HCAR-RELATED"/>
    <property type="match status" value="1"/>
</dbReference>
<dbReference type="InterPro" id="IPR036390">
    <property type="entry name" value="WH_DNA-bd_sf"/>
</dbReference>
<dbReference type="SUPFAM" id="SSF53850">
    <property type="entry name" value="Periplasmic binding protein-like II"/>
    <property type="match status" value="1"/>
</dbReference>
<dbReference type="EMBL" id="CP031124">
    <property type="protein sequence ID" value="AXF85177.1"/>
    <property type="molecule type" value="Genomic_DNA"/>
</dbReference>
<dbReference type="PANTHER" id="PTHR30346:SF28">
    <property type="entry name" value="HTH-TYPE TRANSCRIPTIONAL REGULATOR CYNR"/>
    <property type="match status" value="1"/>
</dbReference>
<dbReference type="GO" id="GO:0003700">
    <property type="term" value="F:DNA-binding transcription factor activity"/>
    <property type="evidence" value="ECO:0007669"/>
    <property type="project" value="InterPro"/>
</dbReference>
<dbReference type="Pfam" id="PF00126">
    <property type="entry name" value="HTH_1"/>
    <property type="match status" value="1"/>
</dbReference>
<evidence type="ECO:0000259" key="5">
    <source>
        <dbReference type="PROSITE" id="PS50931"/>
    </source>
</evidence>
<protein>
    <submittedName>
        <fullName evidence="6">HTH-type transcriptional regulator CynR</fullName>
    </submittedName>
</protein>
<dbReference type="KEGG" id="hyf:DTO96_100902"/>
<keyword evidence="3" id="KW-0238">DNA-binding</keyword>
<dbReference type="PRINTS" id="PR00039">
    <property type="entry name" value="HTHLYSR"/>
</dbReference>
<feature type="domain" description="HTH lysR-type" evidence="5">
    <location>
        <begin position="1"/>
        <end position="58"/>
    </location>
</feature>